<dbReference type="SMART" id="SM00046">
    <property type="entry name" value="DAGKc"/>
    <property type="match status" value="1"/>
</dbReference>
<evidence type="ECO:0000313" key="14">
    <source>
        <dbReference type="EMBL" id="QIK51403.1"/>
    </source>
</evidence>
<reference evidence="14 15" key="1">
    <citation type="journal article" date="2017" name="Int. J. Syst. Evol. Microbiol.">
        <title>Jeotgalibaca porci sp. nov. and Jeotgalibaca arthritidis sp. nov., isolated from pigs, and emended description of the genus Jeotgalibaca.</title>
        <authorList>
            <person name="Zamora L."/>
            <person name="Perez-Sancho M."/>
            <person name="Dominguez L."/>
            <person name="Fernandez-Garayzabal J.F."/>
            <person name="Vela A.I."/>
        </authorList>
    </citation>
    <scope>NUCLEOTIDE SEQUENCE [LARGE SCALE GENOMIC DNA]</scope>
    <source>
        <strain evidence="14 15">CCUG 69148</strain>
    </source>
</reference>
<gene>
    <name evidence="14" type="ORF">G7058_04620</name>
</gene>
<dbReference type="GO" id="GO:0046872">
    <property type="term" value="F:metal ion binding"/>
    <property type="evidence" value="ECO:0007669"/>
    <property type="project" value="UniProtKB-KW"/>
</dbReference>
<feature type="domain" description="DAGKc" evidence="13">
    <location>
        <begin position="1"/>
        <end position="132"/>
    </location>
</feature>
<dbReference type="GO" id="GO:0008654">
    <property type="term" value="P:phospholipid biosynthetic process"/>
    <property type="evidence" value="ECO:0007669"/>
    <property type="project" value="UniProtKB-KW"/>
</dbReference>
<dbReference type="SUPFAM" id="SSF111331">
    <property type="entry name" value="NAD kinase/diacylglycerol kinase-like"/>
    <property type="match status" value="1"/>
</dbReference>
<dbReference type="Gene3D" id="2.60.200.40">
    <property type="match status" value="1"/>
</dbReference>
<keyword evidence="12" id="KW-1208">Phospholipid metabolism</keyword>
<dbReference type="InterPro" id="IPR005218">
    <property type="entry name" value="Diacylglycerol/lipid_kinase"/>
</dbReference>
<dbReference type="Pfam" id="PF00781">
    <property type="entry name" value="DAGK_cat"/>
    <property type="match status" value="1"/>
</dbReference>
<dbReference type="Pfam" id="PF19279">
    <property type="entry name" value="YegS_C"/>
    <property type="match status" value="1"/>
</dbReference>
<dbReference type="NCBIfam" id="NF009603">
    <property type="entry name" value="PRK13055.1"/>
    <property type="match status" value="1"/>
</dbReference>
<dbReference type="NCBIfam" id="TIGR00147">
    <property type="entry name" value="YegS/Rv2252/BmrU family lipid kinase"/>
    <property type="match status" value="1"/>
</dbReference>
<evidence type="ECO:0000256" key="4">
    <source>
        <dbReference type="ARBA" id="ARBA00022679"/>
    </source>
</evidence>
<dbReference type="GO" id="GO:0005524">
    <property type="term" value="F:ATP binding"/>
    <property type="evidence" value="ECO:0007669"/>
    <property type="project" value="UniProtKB-KW"/>
</dbReference>
<comment type="similarity">
    <text evidence="2">Belongs to the diacylglycerol/lipid kinase family.</text>
</comment>
<dbReference type="InterPro" id="IPR016064">
    <property type="entry name" value="NAD/diacylglycerol_kinase_sf"/>
</dbReference>
<evidence type="ECO:0000256" key="5">
    <source>
        <dbReference type="ARBA" id="ARBA00022723"/>
    </source>
</evidence>
<evidence type="ECO:0000256" key="1">
    <source>
        <dbReference type="ARBA" id="ARBA00001946"/>
    </source>
</evidence>
<dbReference type="EMBL" id="CP049889">
    <property type="protein sequence ID" value="QIK51403.1"/>
    <property type="molecule type" value="Genomic_DNA"/>
</dbReference>
<evidence type="ECO:0000256" key="2">
    <source>
        <dbReference type="ARBA" id="ARBA00005983"/>
    </source>
</evidence>
<keyword evidence="9" id="KW-0460">Magnesium</keyword>
<dbReference type="InterPro" id="IPR045540">
    <property type="entry name" value="YegS/DAGK_C"/>
</dbReference>
<dbReference type="PANTHER" id="PTHR12358:SF106">
    <property type="entry name" value="LIPID KINASE YEGS"/>
    <property type="match status" value="1"/>
</dbReference>
<protein>
    <submittedName>
        <fullName evidence="14">Diacylglycerol kinase family lipid kinase</fullName>
    </submittedName>
</protein>
<dbReference type="InterPro" id="IPR001206">
    <property type="entry name" value="Diacylglycerol_kinase_cat_dom"/>
</dbReference>
<evidence type="ECO:0000256" key="9">
    <source>
        <dbReference type="ARBA" id="ARBA00022842"/>
    </source>
</evidence>
<evidence type="ECO:0000256" key="6">
    <source>
        <dbReference type="ARBA" id="ARBA00022741"/>
    </source>
</evidence>
<dbReference type="GO" id="GO:0005886">
    <property type="term" value="C:plasma membrane"/>
    <property type="evidence" value="ECO:0007669"/>
    <property type="project" value="TreeGrafter"/>
</dbReference>
<dbReference type="InterPro" id="IPR017438">
    <property type="entry name" value="ATP-NAD_kinase_N"/>
</dbReference>
<dbReference type="Proteomes" id="UP000501830">
    <property type="component" value="Chromosome"/>
</dbReference>
<name>A0A6G7WGM8_9LACT</name>
<dbReference type="AlphaFoldDB" id="A0A6G7WGM8"/>
<keyword evidence="15" id="KW-1185">Reference proteome</keyword>
<keyword evidence="7 14" id="KW-0418">Kinase</keyword>
<keyword evidence="11" id="KW-0594">Phospholipid biosynthesis</keyword>
<dbReference type="PROSITE" id="PS50146">
    <property type="entry name" value="DAGK"/>
    <property type="match status" value="1"/>
</dbReference>
<evidence type="ECO:0000256" key="10">
    <source>
        <dbReference type="ARBA" id="ARBA00023098"/>
    </source>
</evidence>
<evidence type="ECO:0000256" key="3">
    <source>
        <dbReference type="ARBA" id="ARBA00022516"/>
    </source>
</evidence>
<dbReference type="GO" id="GO:0004143">
    <property type="term" value="F:ATP-dependent diacylglycerol kinase activity"/>
    <property type="evidence" value="ECO:0007669"/>
    <property type="project" value="TreeGrafter"/>
</dbReference>
<accession>A0A6G7WGM8</accession>
<proteinExistence type="inferred from homology"/>
<evidence type="ECO:0000313" key="15">
    <source>
        <dbReference type="Proteomes" id="UP000501830"/>
    </source>
</evidence>
<evidence type="ECO:0000256" key="8">
    <source>
        <dbReference type="ARBA" id="ARBA00022840"/>
    </source>
</evidence>
<dbReference type="InterPro" id="IPR050187">
    <property type="entry name" value="Lipid_Phosphate_FormReg"/>
</dbReference>
<dbReference type="RefSeq" id="WP_166062459.1">
    <property type="nucleotide sequence ID" value="NZ_CP049889.1"/>
</dbReference>
<evidence type="ECO:0000256" key="11">
    <source>
        <dbReference type="ARBA" id="ARBA00023209"/>
    </source>
</evidence>
<keyword evidence="10" id="KW-0443">Lipid metabolism</keyword>
<evidence type="ECO:0000259" key="13">
    <source>
        <dbReference type="PROSITE" id="PS50146"/>
    </source>
</evidence>
<dbReference type="GeneID" id="94552551"/>
<evidence type="ECO:0000256" key="7">
    <source>
        <dbReference type="ARBA" id="ARBA00022777"/>
    </source>
</evidence>
<keyword evidence="4" id="KW-0808">Transferase</keyword>
<dbReference type="PANTHER" id="PTHR12358">
    <property type="entry name" value="SPHINGOSINE KINASE"/>
    <property type="match status" value="1"/>
</dbReference>
<organism evidence="14 15">
    <name type="scientific">Jeotgalibaca porci</name>
    <dbReference type="NCBI Taxonomy" id="1868793"/>
    <lineage>
        <taxon>Bacteria</taxon>
        <taxon>Bacillati</taxon>
        <taxon>Bacillota</taxon>
        <taxon>Bacilli</taxon>
        <taxon>Lactobacillales</taxon>
        <taxon>Carnobacteriaceae</taxon>
        <taxon>Jeotgalibaca</taxon>
    </lineage>
</organism>
<keyword evidence="8" id="KW-0067">ATP-binding</keyword>
<comment type="cofactor">
    <cofactor evidence="1">
        <name>Mg(2+)</name>
        <dbReference type="ChEBI" id="CHEBI:18420"/>
    </cofactor>
</comment>
<dbReference type="Gene3D" id="3.40.50.10330">
    <property type="entry name" value="Probable inorganic polyphosphate/atp-NAD kinase, domain 1"/>
    <property type="match status" value="1"/>
</dbReference>
<evidence type="ECO:0000256" key="12">
    <source>
        <dbReference type="ARBA" id="ARBA00023264"/>
    </source>
</evidence>
<keyword evidence="5" id="KW-0479">Metal-binding</keyword>
<sequence length="327" mass="35724">MRARVIYNPSSGREQLKKAMLDILEILEDAGYEASAFPTKPEPNSAANEARRAAIAGFDLIVAAGGDGTVNDVINGIADLEKRPKIGIIPAGTTNDYARALKIPRNNLVDAARVIAANHIIPMDIGQANDHYFVNIAAGGYLTDLTYQVPAKLKTAFGYLAYLVKGAELLPSVRPIHMHIEYEGGVYDGKASMFFVAMTNSTGGFEMLDPNILLGDGKFSLFVIKTANIFEILQILSAVLNGGKHFDHPQVLYAKTSFVKVRSHDTNRMMLNLDGEYGGDAPVTFINHQQHINIIGNYFEPIGEIEANEPRAAFLETVNQLEEDTVE</sequence>
<keyword evidence="6" id="KW-0547">Nucleotide-binding</keyword>
<dbReference type="KEGG" id="jpo:G7058_04620"/>
<keyword evidence="3" id="KW-0444">Lipid biosynthesis</keyword>